<evidence type="ECO:0000256" key="6">
    <source>
        <dbReference type="ARBA" id="ARBA00022723"/>
    </source>
</evidence>
<evidence type="ECO:0000256" key="4">
    <source>
        <dbReference type="ARBA" id="ARBA00022617"/>
    </source>
</evidence>
<keyword evidence="4 12" id="KW-0349">Heme</keyword>
<dbReference type="PRINTS" id="PR00385">
    <property type="entry name" value="P450"/>
</dbReference>
<keyword evidence="7" id="KW-1133">Transmembrane helix</keyword>
<name>A0A0A9FIL7_ARUDO</name>
<feature type="binding site" description="axial binding residue" evidence="12">
    <location>
        <position position="127"/>
    </location>
    <ligand>
        <name>heme</name>
        <dbReference type="ChEBI" id="CHEBI:30413"/>
    </ligand>
    <ligandPart>
        <name>Fe</name>
        <dbReference type="ChEBI" id="CHEBI:18248"/>
    </ligandPart>
</feature>
<keyword evidence="5" id="KW-0812">Transmembrane</keyword>
<dbReference type="GO" id="GO:0005506">
    <property type="term" value="F:iron ion binding"/>
    <property type="evidence" value="ECO:0007669"/>
    <property type="project" value="InterPro"/>
</dbReference>
<keyword evidence="10 13" id="KW-0503">Monooxygenase</keyword>
<dbReference type="PROSITE" id="PS00086">
    <property type="entry name" value="CYTOCHROME_P450"/>
    <property type="match status" value="1"/>
</dbReference>
<dbReference type="GO" id="GO:0016705">
    <property type="term" value="F:oxidoreductase activity, acting on paired donors, with incorporation or reduction of molecular oxygen"/>
    <property type="evidence" value="ECO:0007669"/>
    <property type="project" value="InterPro"/>
</dbReference>
<sequence>MSELIRNPRVLQKAQAEVREVFKGQHKLTEDDMKKLSYLPLVVKETLRLHIPVPFLLPRVCRETCRVMGYDIPEGAKVLINAWGIARDDRYWEDAEMFKTERFETSNSDFKGAHFEYIPFGAGRRMCPGMALGLANMELALAGLLYHFDWELPDGKRGEDLDMSEVCGITVKRKSKLVLHATTLIPCTY</sequence>
<evidence type="ECO:0000256" key="5">
    <source>
        <dbReference type="ARBA" id="ARBA00022692"/>
    </source>
</evidence>
<dbReference type="InterPro" id="IPR017972">
    <property type="entry name" value="Cyt_P450_CS"/>
</dbReference>
<dbReference type="InterPro" id="IPR052306">
    <property type="entry name" value="CYP450_71D"/>
</dbReference>
<dbReference type="InterPro" id="IPR001128">
    <property type="entry name" value="Cyt_P450"/>
</dbReference>
<evidence type="ECO:0000256" key="1">
    <source>
        <dbReference type="ARBA" id="ARBA00001971"/>
    </source>
</evidence>
<dbReference type="SUPFAM" id="SSF48264">
    <property type="entry name" value="Cytochrome P450"/>
    <property type="match status" value="1"/>
</dbReference>
<evidence type="ECO:0000256" key="2">
    <source>
        <dbReference type="ARBA" id="ARBA00004167"/>
    </source>
</evidence>
<dbReference type="Gene3D" id="1.10.630.10">
    <property type="entry name" value="Cytochrome P450"/>
    <property type="match status" value="1"/>
</dbReference>
<comment type="similarity">
    <text evidence="3 13">Belongs to the cytochrome P450 family.</text>
</comment>
<evidence type="ECO:0000256" key="7">
    <source>
        <dbReference type="ARBA" id="ARBA00022989"/>
    </source>
</evidence>
<protein>
    <submittedName>
        <fullName evidence="14">Uncharacterized protein</fullName>
    </submittedName>
</protein>
<comment type="subcellular location">
    <subcellularLocation>
        <location evidence="2">Membrane</location>
        <topology evidence="2">Single-pass membrane protein</topology>
    </subcellularLocation>
</comment>
<dbReference type="GO" id="GO:0020037">
    <property type="term" value="F:heme binding"/>
    <property type="evidence" value="ECO:0007669"/>
    <property type="project" value="InterPro"/>
</dbReference>
<proteinExistence type="inferred from homology"/>
<evidence type="ECO:0000313" key="14">
    <source>
        <dbReference type="EMBL" id="JAE12895.1"/>
    </source>
</evidence>
<dbReference type="Pfam" id="PF00067">
    <property type="entry name" value="p450"/>
    <property type="match status" value="1"/>
</dbReference>
<keyword evidence="6 12" id="KW-0479">Metal-binding</keyword>
<comment type="cofactor">
    <cofactor evidence="1 12">
        <name>heme</name>
        <dbReference type="ChEBI" id="CHEBI:30413"/>
    </cofactor>
</comment>
<keyword evidence="9 12" id="KW-0408">Iron</keyword>
<evidence type="ECO:0000256" key="9">
    <source>
        <dbReference type="ARBA" id="ARBA00023004"/>
    </source>
</evidence>
<organism evidence="14">
    <name type="scientific">Arundo donax</name>
    <name type="common">Giant reed</name>
    <name type="synonym">Donax arundinaceus</name>
    <dbReference type="NCBI Taxonomy" id="35708"/>
    <lineage>
        <taxon>Eukaryota</taxon>
        <taxon>Viridiplantae</taxon>
        <taxon>Streptophyta</taxon>
        <taxon>Embryophyta</taxon>
        <taxon>Tracheophyta</taxon>
        <taxon>Spermatophyta</taxon>
        <taxon>Magnoliopsida</taxon>
        <taxon>Liliopsida</taxon>
        <taxon>Poales</taxon>
        <taxon>Poaceae</taxon>
        <taxon>PACMAD clade</taxon>
        <taxon>Arundinoideae</taxon>
        <taxon>Arundineae</taxon>
        <taxon>Arundo</taxon>
    </lineage>
</organism>
<dbReference type="PANTHER" id="PTHR47953">
    <property type="entry name" value="OS08G0105600 PROTEIN"/>
    <property type="match status" value="1"/>
</dbReference>
<dbReference type="GO" id="GO:0004497">
    <property type="term" value="F:monooxygenase activity"/>
    <property type="evidence" value="ECO:0007669"/>
    <property type="project" value="UniProtKB-KW"/>
</dbReference>
<dbReference type="EMBL" id="GBRH01185001">
    <property type="protein sequence ID" value="JAE12895.1"/>
    <property type="molecule type" value="Transcribed_RNA"/>
</dbReference>
<reference evidence="14" key="1">
    <citation type="submission" date="2014-09" db="EMBL/GenBank/DDBJ databases">
        <authorList>
            <person name="Magalhaes I.L.F."/>
            <person name="Oliveira U."/>
            <person name="Santos F.R."/>
            <person name="Vidigal T.H.D.A."/>
            <person name="Brescovit A.D."/>
            <person name="Santos A.J."/>
        </authorList>
    </citation>
    <scope>NUCLEOTIDE SEQUENCE</scope>
    <source>
        <tissue evidence="14">Shoot tissue taken approximately 20 cm above the soil surface</tissue>
    </source>
</reference>
<evidence type="ECO:0000256" key="3">
    <source>
        <dbReference type="ARBA" id="ARBA00010617"/>
    </source>
</evidence>
<dbReference type="GO" id="GO:0016020">
    <property type="term" value="C:membrane"/>
    <property type="evidence" value="ECO:0007669"/>
    <property type="project" value="UniProtKB-SubCell"/>
</dbReference>
<dbReference type="AlphaFoldDB" id="A0A0A9FIL7"/>
<evidence type="ECO:0000256" key="12">
    <source>
        <dbReference type="PIRSR" id="PIRSR602401-1"/>
    </source>
</evidence>
<keyword evidence="11" id="KW-0472">Membrane</keyword>
<dbReference type="PRINTS" id="PR00463">
    <property type="entry name" value="EP450I"/>
</dbReference>
<dbReference type="InterPro" id="IPR036396">
    <property type="entry name" value="Cyt_P450_sf"/>
</dbReference>
<dbReference type="PANTHER" id="PTHR47953:SF19">
    <property type="entry name" value="OS06G0641600 PROTEIN"/>
    <property type="match status" value="1"/>
</dbReference>
<dbReference type="FunFam" id="1.10.630.10:FF:000126">
    <property type="entry name" value="Predicted protein"/>
    <property type="match status" value="1"/>
</dbReference>
<evidence type="ECO:0000256" key="8">
    <source>
        <dbReference type="ARBA" id="ARBA00023002"/>
    </source>
</evidence>
<keyword evidence="8 13" id="KW-0560">Oxidoreductase</keyword>
<evidence type="ECO:0000256" key="11">
    <source>
        <dbReference type="ARBA" id="ARBA00023136"/>
    </source>
</evidence>
<evidence type="ECO:0000256" key="13">
    <source>
        <dbReference type="RuleBase" id="RU000461"/>
    </source>
</evidence>
<dbReference type="InterPro" id="IPR002401">
    <property type="entry name" value="Cyt_P450_E_grp-I"/>
</dbReference>
<evidence type="ECO:0000256" key="10">
    <source>
        <dbReference type="ARBA" id="ARBA00023033"/>
    </source>
</evidence>
<accession>A0A0A9FIL7</accession>
<reference evidence="14" key="2">
    <citation type="journal article" date="2015" name="Data Brief">
        <title>Shoot transcriptome of the giant reed, Arundo donax.</title>
        <authorList>
            <person name="Barrero R.A."/>
            <person name="Guerrero F.D."/>
            <person name="Moolhuijzen P."/>
            <person name="Goolsby J.A."/>
            <person name="Tidwell J."/>
            <person name="Bellgard S.E."/>
            <person name="Bellgard M.I."/>
        </authorList>
    </citation>
    <scope>NUCLEOTIDE SEQUENCE</scope>
    <source>
        <tissue evidence="14">Shoot tissue taken approximately 20 cm above the soil surface</tissue>
    </source>
</reference>